<protein>
    <submittedName>
        <fullName evidence="6">Animal haem peroxidase</fullName>
    </submittedName>
</protein>
<feature type="signal peptide" evidence="5">
    <location>
        <begin position="1"/>
        <end position="30"/>
    </location>
</feature>
<feature type="region of interest" description="Disordered" evidence="4">
    <location>
        <begin position="131"/>
        <end position="163"/>
    </location>
</feature>
<evidence type="ECO:0000256" key="5">
    <source>
        <dbReference type="SAM" id="SignalP"/>
    </source>
</evidence>
<accession>A0A1T4Z3Z2</accession>
<dbReference type="EMBL" id="FUYE01000028">
    <property type="protein sequence ID" value="SKB08593.1"/>
    <property type="molecule type" value="Genomic_DNA"/>
</dbReference>
<gene>
    <name evidence="6" type="ORF">SAMN02745166_04975</name>
</gene>
<reference evidence="7" key="1">
    <citation type="submission" date="2017-02" db="EMBL/GenBank/DDBJ databases">
        <authorList>
            <person name="Varghese N."/>
            <person name="Submissions S."/>
        </authorList>
    </citation>
    <scope>NUCLEOTIDE SEQUENCE [LARGE SCALE GENOMIC DNA]</scope>
    <source>
        <strain evidence="7">ATCC 700200</strain>
    </source>
</reference>
<evidence type="ECO:0000256" key="2">
    <source>
        <dbReference type="ARBA" id="ARBA00022525"/>
    </source>
</evidence>
<dbReference type="AlphaFoldDB" id="A0A1T4Z3Z2"/>
<feature type="region of interest" description="Disordered" evidence="4">
    <location>
        <begin position="592"/>
        <end position="611"/>
    </location>
</feature>
<dbReference type="Proteomes" id="UP000190774">
    <property type="component" value="Unassembled WGS sequence"/>
</dbReference>
<keyword evidence="5" id="KW-0732">Signal</keyword>
<dbReference type="GO" id="GO:0020037">
    <property type="term" value="F:heme binding"/>
    <property type="evidence" value="ECO:0007669"/>
    <property type="project" value="InterPro"/>
</dbReference>
<feature type="chain" id="PRO_5012007149" evidence="5">
    <location>
        <begin position="31"/>
        <end position="611"/>
    </location>
</feature>
<keyword evidence="3" id="KW-0325">Glycoprotein</keyword>
<dbReference type="Pfam" id="PF03098">
    <property type="entry name" value="An_peroxidase"/>
    <property type="match status" value="1"/>
</dbReference>
<keyword evidence="6" id="KW-0575">Peroxidase</keyword>
<evidence type="ECO:0000256" key="3">
    <source>
        <dbReference type="ARBA" id="ARBA00023180"/>
    </source>
</evidence>
<dbReference type="InterPro" id="IPR019791">
    <property type="entry name" value="Haem_peroxidase_animal"/>
</dbReference>
<dbReference type="PROSITE" id="PS50292">
    <property type="entry name" value="PEROXIDASE_3"/>
    <property type="match status" value="1"/>
</dbReference>
<evidence type="ECO:0000256" key="1">
    <source>
        <dbReference type="ARBA" id="ARBA00004613"/>
    </source>
</evidence>
<name>A0A1T4Z3Z2_9BACT</name>
<feature type="region of interest" description="Disordered" evidence="4">
    <location>
        <begin position="29"/>
        <end position="90"/>
    </location>
</feature>
<keyword evidence="2" id="KW-0964">Secreted</keyword>
<evidence type="ECO:0000256" key="4">
    <source>
        <dbReference type="SAM" id="MobiDB-lite"/>
    </source>
</evidence>
<evidence type="ECO:0000313" key="6">
    <source>
        <dbReference type="EMBL" id="SKB08593.1"/>
    </source>
</evidence>
<sequence length="611" mass="66784">MKLNLPRNSVRMTKAVLTLTLVGLSSLTMAQQPGGPMRPPQGAPGGSPPGAIPRPDPGAPPQGKPEVPPPQDKPQPPQNPGLPRPPALPRDFALPEEFRSVDGSDNNLDHPAWGTPNLPYRRLTFSDYADGVGEPSGAERPSARAISNAVATQPEGSPPNRRRASDFLWQWGQFLDHDLDETPTAVPAEAFPIQVPTGDPEFDPEGTGTMTIGLNRSAYEIVDGVREQKNAITAWIDASQVYGSDETRASALRANDGTGRLKVSSSDHGDLLPFNTEGLDNAPPGESFFVAGDVRVNEQVGLIAIHTLFMREHNWWADLYRSSNEEAEDEEIYQFARMIVAAEMQAITYREFLPILLGGSAIKPYRGYRADVDPTISNEFATAGYRFGHSLLSSTLLRLDANLEEIEAGNLSLAECFFQPQAVVEEGIDVILRGMAVQKAQELDEWLVDDVRNFLFGAPGSGGLDLASLNIQRGRDHGLPSLADARTALGLKPLLEFKDVSKNPGVLAELQSVYASPADIDLWIGGLSEADRPGAMVGPTFYTILVDQFTRLRDGDRFWYQNYLPREMVRLVEKQTLSVIIRRNTEIKGELGPKAFMAPPPKKKAKAKKQP</sequence>
<dbReference type="RefSeq" id="WP_139373488.1">
    <property type="nucleotide sequence ID" value="NZ_FUYE01000028.1"/>
</dbReference>
<keyword evidence="6" id="KW-0560">Oxidoreductase</keyword>
<organism evidence="6 7">
    <name type="scientific">Prosthecobacter debontii</name>
    <dbReference type="NCBI Taxonomy" id="48467"/>
    <lineage>
        <taxon>Bacteria</taxon>
        <taxon>Pseudomonadati</taxon>
        <taxon>Verrucomicrobiota</taxon>
        <taxon>Verrucomicrobiia</taxon>
        <taxon>Verrucomicrobiales</taxon>
        <taxon>Verrucomicrobiaceae</taxon>
        <taxon>Prosthecobacter</taxon>
    </lineage>
</organism>
<proteinExistence type="predicted"/>
<feature type="compositionally biased region" description="Pro residues" evidence="4">
    <location>
        <begin position="36"/>
        <end position="88"/>
    </location>
</feature>
<dbReference type="STRING" id="48467.SAMN02745166_04975"/>
<comment type="subcellular location">
    <subcellularLocation>
        <location evidence="1">Secreted</location>
    </subcellularLocation>
</comment>
<dbReference type="PRINTS" id="PR00457">
    <property type="entry name" value="ANPEROXIDASE"/>
</dbReference>
<feature type="compositionally biased region" description="Basic residues" evidence="4">
    <location>
        <begin position="601"/>
        <end position="611"/>
    </location>
</feature>
<dbReference type="Gene3D" id="1.10.640.10">
    <property type="entry name" value="Haem peroxidase domain superfamily, animal type"/>
    <property type="match status" value="1"/>
</dbReference>
<dbReference type="OrthoDB" id="9765610at2"/>
<dbReference type="InterPro" id="IPR010255">
    <property type="entry name" value="Haem_peroxidase_sf"/>
</dbReference>
<feature type="region of interest" description="Disordered" evidence="4">
    <location>
        <begin position="99"/>
        <end position="118"/>
    </location>
</feature>
<dbReference type="CDD" id="cd09822">
    <property type="entry name" value="peroxinectin_like_bacterial"/>
    <property type="match status" value="1"/>
</dbReference>
<dbReference type="GO" id="GO:0005576">
    <property type="term" value="C:extracellular region"/>
    <property type="evidence" value="ECO:0007669"/>
    <property type="project" value="UniProtKB-SubCell"/>
</dbReference>
<dbReference type="SUPFAM" id="SSF48113">
    <property type="entry name" value="Heme-dependent peroxidases"/>
    <property type="match status" value="1"/>
</dbReference>
<evidence type="ECO:0000313" key="7">
    <source>
        <dbReference type="Proteomes" id="UP000190774"/>
    </source>
</evidence>
<dbReference type="PANTHER" id="PTHR11475">
    <property type="entry name" value="OXIDASE/PEROXIDASE"/>
    <property type="match status" value="1"/>
</dbReference>
<dbReference type="InterPro" id="IPR037120">
    <property type="entry name" value="Haem_peroxidase_sf_animal"/>
</dbReference>
<keyword evidence="7" id="KW-1185">Reference proteome</keyword>
<dbReference type="GO" id="GO:0006979">
    <property type="term" value="P:response to oxidative stress"/>
    <property type="evidence" value="ECO:0007669"/>
    <property type="project" value="InterPro"/>
</dbReference>
<dbReference type="GO" id="GO:0004601">
    <property type="term" value="F:peroxidase activity"/>
    <property type="evidence" value="ECO:0007669"/>
    <property type="project" value="UniProtKB-KW"/>
</dbReference>
<dbReference type="PANTHER" id="PTHR11475:SF4">
    <property type="entry name" value="CHORION PEROXIDASE"/>
    <property type="match status" value="1"/>
</dbReference>